<dbReference type="RefSeq" id="WP_066618582.1">
    <property type="nucleotide sequence ID" value="NZ_JBHSYQ010000003.1"/>
</dbReference>
<dbReference type="Proteomes" id="UP001596405">
    <property type="component" value="Unassembled WGS sequence"/>
</dbReference>
<name>A0ABW2DN45_9BACT</name>
<organism evidence="1 2">
    <name type="scientific">Rufibacter roseus</name>
    <dbReference type="NCBI Taxonomy" id="1567108"/>
    <lineage>
        <taxon>Bacteria</taxon>
        <taxon>Pseudomonadati</taxon>
        <taxon>Bacteroidota</taxon>
        <taxon>Cytophagia</taxon>
        <taxon>Cytophagales</taxon>
        <taxon>Hymenobacteraceae</taxon>
        <taxon>Rufibacter</taxon>
    </lineage>
</organism>
<proteinExistence type="predicted"/>
<dbReference type="InterPro" id="IPR052948">
    <property type="entry name" value="Low_temp-induced_all0457"/>
</dbReference>
<comment type="caution">
    <text evidence="1">The sequence shown here is derived from an EMBL/GenBank/DDBJ whole genome shotgun (WGS) entry which is preliminary data.</text>
</comment>
<dbReference type="EMBL" id="JBHSYQ010000003">
    <property type="protein sequence ID" value="MFC6997766.1"/>
    <property type="molecule type" value="Genomic_DNA"/>
</dbReference>
<protein>
    <recommendedName>
        <fullName evidence="3">General stress protein 17M-like domain-containing protein</fullName>
    </recommendedName>
</protein>
<evidence type="ECO:0008006" key="3">
    <source>
        <dbReference type="Google" id="ProtNLM"/>
    </source>
</evidence>
<dbReference type="PANTHER" id="PTHR36109:SF2">
    <property type="entry name" value="MEMBRANE PROTEIN"/>
    <property type="match status" value="1"/>
</dbReference>
<sequence>MENHTGNTGNSRMMTGMFRDRESAERAYNALHSRGYTKDDVNVIMSDDARKRHFADNRDNDTDLGNKALEGAGAGSAIGGTLGAIVGAIAAIGTSVALPGLGLVIAGPLAAGLAGAGAGGLTGGLLGALVGSGIPEERAKVYESGIKEGNIVMGVTPRNQADADYFENEWRTHRGEHIYR</sequence>
<reference evidence="2" key="1">
    <citation type="journal article" date="2019" name="Int. J. Syst. Evol. Microbiol.">
        <title>The Global Catalogue of Microorganisms (GCM) 10K type strain sequencing project: providing services to taxonomists for standard genome sequencing and annotation.</title>
        <authorList>
            <consortium name="The Broad Institute Genomics Platform"/>
            <consortium name="The Broad Institute Genome Sequencing Center for Infectious Disease"/>
            <person name="Wu L."/>
            <person name="Ma J."/>
        </authorList>
    </citation>
    <scope>NUCLEOTIDE SEQUENCE [LARGE SCALE GENOMIC DNA]</scope>
    <source>
        <strain evidence="2">CGMCC 4.7393</strain>
    </source>
</reference>
<gene>
    <name evidence="1" type="ORF">ACFQHR_09015</name>
</gene>
<accession>A0ABW2DN45</accession>
<evidence type="ECO:0000313" key="2">
    <source>
        <dbReference type="Proteomes" id="UP001596405"/>
    </source>
</evidence>
<keyword evidence="2" id="KW-1185">Reference proteome</keyword>
<dbReference type="PANTHER" id="PTHR36109">
    <property type="entry name" value="MEMBRANE PROTEIN-RELATED"/>
    <property type="match status" value="1"/>
</dbReference>
<evidence type="ECO:0000313" key="1">
    <source>
        <dbReference type="EMBL" id="MFC6997766.1"/>
    </source>
</evidence>